<feature type="transmembrane region" description="Helical" evidence="2">
    <location>
        <begin position="61"/>
        <end position="82"/>
    </location>
</feature>
<gene>
    <name evidence="3" type="ORF">IAB94_04860</name>
</gene>
<evidence type="ECO:0000313" key="3">
    <source>
        <dbReference type="EMBL" id="HIR67356.1"/>
    </source>
</evidence>
<sequence length="238" mass="26830">MKKTVLVIIVSFLFLMLSSLVAWVLRFADLKNCWLTWGIAAILLTISIVVALVVRTRPKFSVINLVLNAVAMGFFIRAWYMFRGFDNSFLTMFFVCLACMAYLWVFYAICYIPFVERHFFAFFIGYFIVTGIAYIFVIAFTQTTFVSTFGYYMIIEMGFLIALCFEAQTFSRFLRLLALSTFSIIIVAIIIAVLFVTGEAPDADFDAGFSGASSNADVTSPGDGGKRKPLKDDHVIMD</sequence>
<feature type="transmembrane region" description="Helical" evidence="2">
    <location>
        <begin position="88"/>
        <end position="112"/>
    </location>
</feature>
<name>A0A9D1J9H1_9FIRM</name>
<keyword evidence="2" id="KW-1133">Transmembrane helix</keyword>
<evidence type="ECO:0000256" key="1">
    <source>
        <dbReference type="SAM" id="MobiDB-lite"/>
    </source>
</evidence>
<feature type="transmembrane region" description="Helical" evidence="2">
    <location>
        <begin position="119"/>
        <end position="139"/>
    </location>
</feature>
<evidence type="ECO:0000313" key="4">
    <source>
        <dbReference type="Proteomes" id="UP000823913"/>
    </source>
</evidence>
<accession>A0A9D1J9H1</accession>
<proteinExistence type="predicted"/>
<keyword evidence="2" id="KW-0472">Membrane</keyword>
<reference evidence="3" key="1">
    <citation type="submission" date="2020-10" db="EMBL/GenBank/DDBJ databases">
        <authorList>
            <person name="Gilroy R."/>
        </authorList>
    </citation>
    <scope>NUCLEOTIDE SEQUENCE</scope>
    <source>
        <strain evidence="3">ChiW16-3235</strain>
    </source>
</reference>
<feature type="region of interest" description="Disordered" evidence="1">
    <location>
        <begin position="214"/>
        <end position="238"/>
    </location>
</feature>
<feature type="transmembrane region" description="Helical" evidence="2">
    <location>
        <begin position="145"/>
        <end position="165"/>
    </location>
</feature>
<reference evidence="3" key="2">
    <citation type="journal article" date="2021" name="PeerJ">
        <title>Extensive microbial diversity within the chicken gut microbiome revealed by metagenomics and culture.</title>
        <authorList>
            <person name="Gilroy R."/>
            <person name="Ravi A."/>
            <person name="Getino M."/>
            <person name="Pursley I."/>
            <person name="Horton D.L."/>
            <person name="Alikhan N.F."/>
            <person name="Baker D."/>
            <person name="Gharbi K."/>
            <person name="Hall N."/>
            <person name="Watson M."/>
            <person name="Adriaenssens E.M."/>
            <person name="Foster-Nyarko E."/>
            <person name="Jarju S."/>
            <person name="Secka A."/>
            <person name="Antonio M."/>
            <person name="Oren A."/>
            <person name="Chaudhuri R.R."/>
            <person name="La Ragione R."/>
            <person name="Hildebrand F."/>
            <person name="Pallen M.J."/>
        </authorList>
    </citation>
    <scope>NUCLEOTIDE SEQUENCE</scope>
    <source>
        <strain evidence="3">ChiW16-3235</strain>
    </source>
</reference>
<dbReference type="EMBL" id="DVHK01000102">
    <property type="protein sequence ID" value="HIR67356.1"/>
    <property type="molecule type" value="Genomic_DNA"/>
</dbReference>
<protein>
    <submittedName>
        <fullName evidence="3">Uncharacterized protein</fullName>
    </submittedName>
</protein>
<dbReference type="AlphaFoldDB" id="A0A9D1J9H1"/>
<evidence type="ECO:0000256" key="2">
    <source>
        <dbReference type="SAM" id="Phobius"/>
    </source>
</evidence>
<feature type="transmembrane region" description="Helical" evidence="2">
    <location>
        <begin position="34"/>
        <end position="54"/>
    </location>
</feature>
<feature type="transmembrane region" description="Helical" evidence="2">
    <location>
        <begin position="177"/>
        <end position="196"/>
    </location>
</feature>
<dbReference type="Proteomes" id="UP000823913">
    <property type="component" value="Unassembled WGS sequence"/>
</dbReference>
<feature type="compositionally biased region" description="Basic and acidic residues" evidence="1">
    <location>
        <begin position="224"/>
        <end position="238"/>
    </location>
</feature>
<organism evidence="3 4">
    <name type="scientific">Candidatus Coproplasma avicola</name>
    <dbReference type="NCBI Taxonomy" id="2840744"/>
    <lineage>
        <taxon>Bacteria</taxon>
        <taxon>Bacillati</taxon>
        <taxon>Bacillota</taxon>
        <taxon>Clostridia</taxon>
        <taxon>Eubacteriales</taxon>
        <taxon>Candidatus Coproplasma</taxon>
    </lineage>
</organism>
<feature type="transmembrane region" description="Helical" evidence="2">
    <location>
        <begin position="5"/>
        <end position="28"/>
    </location>
</feature>
<comment type="caution">
    <text evidence="3">The sequence shown here is derived from an EMBL/GenBank/DDBJ whole genome shotgun (WGS) entry which is preliminary data.</text>
</comment>
<keyword evidence="2" id="KW-0812">Transmembrane</keyword>